<dbReference type="SMART" id="SM00856">
    <property type="entry name" value="PMEI"/>
    <property type="match status" value="1"/>
</dbReference>
<protein>
    <recommendedName>
        <fullName evidence="1">Pectinesterase inhibitor domain-containing protein</fullName>
    </recommendedName>
</protein>
<proteinExistence type="predicted"/>
<accession>A0A8X8CET3</accession>
<dbReference type="NCBIfam" id="TIGR01614">
    <property type="entry name" value="PME_inhib"/>
    <property type="match status" value="1"/>
</dbReference>
<dbReference type="AlphaFoldDB" id="A0A8X8CET3"/>
<evidence type="ECO:0000313" key="3">
    <source>
        <dbReference type="Proteomes" id="UP000886885"/>
    </source>
</evidence>
<keyword evidence="3" id="KW-1185">Reference proteome</keyword>
<dbReference type="OrthoDB" id="847190at2759"/>
<organism evidence="2 3">
    <name type="scientific">Populus tomentosa</name>
    <name type="common">Chinese white poplar</name>
    <dbReference type="NCBI Taxonomy" id="118781"/>
    <lineage>
        <taxon>Eukaryota</taxon>
        <taxon>Viridiplantae</taxon>
        <taxon>Streptophyta</taxon>
        <taxon>Embryophyta</taxon>
        <taxon>Tracheophyta</taxon>
        <taxon>Spermatophyta</taxon>
        <taxon>Magnoliopsida</taxon>
        <taxon>eudicotyledons</taxon>
        <taxon>Gunneridae</taxon>
        <taxon>Pentapetalae</taxon>
        <taxon>rosids</taxon>
        <taxon>fabids</taxon>
        <taxon>Malpighiales</taxon>
        <taxon>Salicaceae</taxon>
        <taxon>Saliceae</taxon>
        <taxon>Populus</taxon>
    </lineage>
</organism>
<dbReference type="Pfam" id="PF14299">
    <property type="entry name" value="PP2"/>
    <property type="match status" value="1"/>
</dbReference>
<evidence type="ECO:0000259" key="1">
    <source>
        <dbReference type="SMART" id="SM00856"/>
    </source>
</evidence>
<dbReference type="Pfam" id="PF04043">
    <property type="entry name" value="PMEI"/>
    <property type="match status" value="1"/>
</dbReference>
<gene>
    <name evidence="2" type="ORF">POTOM_043729</name>
</gene>
<reference evidence="2" key="1">
    <citation type="journal article" date="2020" name="bioRxiv">
        <title>Hybrid origin of Populus tomentosa Carr. identified through genome sequencing and phylogenomic analysis.</title>
        <authorList>
            <person name="An X."/>
            <person name="Gao K."/>
            <person name="Chen Z."/>
            <person name="Li J."/>
            <person name="Yang X."/>
            <person name="Yang X."/>
            <person name="Zhou J."/>
            <person name="Guo T."/>
            <person name="Zhao T."/>
            <person name="Huang S."/>
            <person name="Miao D."/>
            <person name="Khan W.U."/>
            <person name="Rao P."/>
            <person name="Ye M."/>
            <person name="Lei B."/>
            <person name="Liao W."/>
            <person name="Wang J."/>
            <person name="Ji L."/>
            <person name="Li Y."/>
            <person name="Guo B."/>
            <person name="Mustafa N.S."/>
            <person name="Li S."/>
            <person name="Yun Q."/>
            <person name="Keller S.R."/>
            <person name="Mao J."/>
            <person name="Zhang R."/>
            <person name="Strauss S.H."/>
        </authorList>
    </citation>
    <scope>NUCLEOTIDE SEQUENCE</scope>
    <source>
        <strain evidence="2">GM15</strain>
        <tissue evidence="2">Leaf</tissue>
    </source>
</reference>
<dbReference type="CDD" id="cd14859">
    <property type="entry name" value="PMEI_like"/>
    <property type="match status" value="1"/>
</dbReference>
<evidence type="ECO:0000313" key="2">
    <source>
        <dbReference type="EMBL" id="KAG6751537.1"/>
    </source>
</evidence>
<dbReference type="InterPro" id="IPR006501">
    <property type="entry name" value="Pectinesterase_inhib_dom"/>
</dbReference>
<dbReference type="GO" id="GO:0004857">
    <property type="term" value="F:enzyme inhibitor activity"/>
    <property type="evidence" value="ECO:0007669"/>
    <property type="project" value="InterPro"/>
</dbReference>
<dbReference type="PANTHER" id="PTHR31890:SF11">
    <property type="entry name" value="PECTINESTERASE INHIBITOR DOMAIN-CONTAINING PROTEIN"/>
    <property type="match status" value="1"/>
</dbReference>
<sequence>MISSASARDARCASPVSTVLVRFSEVVELGAICWLQIHGKTNTEMLSQKAIYGAYLMVKFAGRAYGLDTLPPQVSEEGGNFESPGKSPRKLGLLQILKRGSGSSIYASCQIYFNLTTKMAPRRTCQKMGSKNRIMIFAAIVMHLFLHFPSQTEAGAESVSEVCKQSQDYESCVQILTSHPRTLSASGKKAIAEKDLALARKESVDTSDFFTVLAHRNPASKTVLERCASYFKEAVTFLNLKGLAGGTASLDVHYALDDAESCETALSSGHVHIHSATARILKWKTVYEAAEAAVVALEN</sequence>
<dbReference type="InterPro" id="IPR025886">
    <property type="entry name" value="PP2-like"/>
</dbReference>
<name>A0A8X8CET3_POPTO</name>
<dbReference type="Proteomes" id="UP000886885">
    <property type="component" value="Chromosome 13A"/>
</dbReference>
<dbReference type="PANTHER" id="PTHR31890">
    <property type="entry name" value="PLANT INVERTASE/PECTIN METHYLESTERASE INHIBITOR SUPERFAMILY PROTEIN"/>
    <property type="match status" value="1"/>
</dbReference>
<feature type="domain" description="Pectinesterase inhibitor" evidence="1">
    <location>
        <begin position="154"/>
        <end position="295"/>
    </location>
</feature>
<comment type="caution">
    <text evidence="2">The sequence shown here is derived from an EMBL/GenBank/DDBJ whole genome shotgun (WGS) entry which is preliminary data.</text>
</comment>
<dbReference type="EMBL" id="JAAWWB010000025">
    <property type="protein sequence ID" value="KAG6751537.1"/>
    <property type="molecule type" value="Genomic_DNA"/>
</dbReference>